<feature type="transmembrane region" description="Helical" evidence="8">
    <location>
        <begin position="206"/>
        <end position="225"/>
    </location>
</feature>
<evidence type="ECO:0000313" key="11">
    <source>
        <dbReference type="Proteomes" id="UP000516370"/>
    </source>
</evidence>
<feature type="transmembrane region" description="Helical" evidence="8">
    <location>
        <begin position="406"/>
        <end position="426"/>
    </location>
</feature>
<dbReference type="Pfam" id="PF07690">
    <property type="entry name" value="MFS_1"/>
    <property type="match status" value="1"/>
</dbReference>
<dbReference type="InterPro" id="IPR036259">
    <property type="entry name" value="MFS_trans_sf"/>
</dbReference>
<feature type="transmembrane region" description="Helical" evidence="8">
    <location>
        <begin position="374"/>
        <end position="394"/>
    </location>
</feature>
<evidence type="ECO:0000313" key="10">
    <source>
        <dbReference type="EMBL" id="QNT06168.1"/>
    </source>
</evidence>
<feature type="transmembrane region" description="Helical" evidence="8">
    <location>
        <begin position="59"/>
        <end position="80"/>
    </location>
</feature>
<gene>
    <name evidence="10" type="ORF">IBG28_00450</name>
</gene>
<feature type="transmembrane region" description="Helical" evidence="8">
    <location>
        <begin position="146"/>
        <end position="163"/>
    </location>
</feature>
<comment type="subcellular location">
    <subcellularLocation>
        <location evidence="1">Cell membrane</location>
        <topology evidence="1">Multi-pass membrane protein</topology>
    </subcellularLocation>
</comment>
<dbReference type="EMBL" id="CP061081">
    <property type="protein sequence ID" value="QNT06168.1"/>
    <property type="molecule type" value="Genomic_DNA"/>
</dbReference>
<evidence type="ECO:0000256" key="4">
    <source>
        <dbReference type="ARBA" id="ARBA00022475"/>
    </source>
</evidence>
<dbReference type="RefSeq" id="WP_111605706.1">
    <property type="nucleotide sequence ID" value="NZ_BMLJ01000002.1"/>
</dbReference>
<feature type="transmembrane region" description="Helical" evidence="8">
    <location>
        <begin position="336"/>
        <end position="354"/>
    </location>
</feature>
<feature type="transmembrane region" description="Helical" evidence="8">
    <location>
        <begin position="87"/>
        <end position="106"/>
    </location>
</feature>
<evidence type="ECO:0000256" key="3">
    <source>
        <dbReference type="ARBA" id="ARBA00022448"/>
    </source>
</evidence>
<keyword evidence="3" id="KW-0813">Transport</keyword>
<accession>A0A7H1J6Q2</accession>
<dbReference type="PROSITE" id="PS50850">
    <property type="entry name" value="MFS"/>
    <property type="match status" value="1"/>
</dbReference>
<dbReference type="PANTHER" id="PTHR42718">
    <property type="entry name" value="MAJOR FACILITATOR SUPERFAMILY MULTIDRUG TRANSPORTER MFSC"/>
    <property type="match status" value="1"/>
</dbReference>
<dbReference type="Gene3D" id="1.20.1720.10">
    <property type="entry name" value="Multidrug resistance protein D"/>
    <property type="match status" value="1"/>
</dbReference>
<feature type="transmembrane region" description="Helical" evidence="8">
    <location>
        <begin position="175"/>
        <end position="194"/>
    </location>
</feature>
<evidence type="ECO:0000256" key="6">
    <source>
        <dbReference type="ARBA" id="ARBA00022989"/>
    </source>
</evidence>
<comment type="similarity">
    <text evidence="2">Belongs to the major facilitator superfamily. EmrB family.</text>
</comment>
<dbReference type="InterPro" id="IPR020846">
    <property type="entry name" value="MFS_dom"/>
</dbReference>
<dbReference type="GO" id="GO:0022857">
    <property type="term" value="F:transmembrane transporter activity"/>
    <property type="evidence" value="ECO:0007669"/>
    <property type="project" value="InterPro"/>
</dbReference>
<evidence type="ECO:0000256" key="5">
    <source>
        <dbReference type="ARBA" id="ARBA00022692"/>
    </source>
</evidence>
<evidence type="ECO:0000256" key="1">
    <source>
        <dbReference type="ARBA" id="ARBA00004651"/>
    </source>
</evidence>
<keyword evidence="11" id="KW-1185">Reference proteome</keyword>
<feature type="transmembrane region" description="Helical" evidence="8">
    <location>
        <begin position="308"/>
        <end position="329"/>
    </location>
</feature>
<keyword evidence="7 8" id="KW-0472">Membrane</keyword>
<dbReference type="InterPro" id="IPR004638">
    <property type="entry name" value="EmrB-like"/>
</dbReference>
<name>A0A7H1J6Q2_9GAMM</name>
<evidence type="ECO:0000259" key="9">
    <source>
        <dbReference type="PROSITE" id="PS50850"/>
    </source>
</evidence>
<feature type="transmembrane region" description="Helical" evidence="8">
    <location>
        <begin position="20"/>
        <end position="39"/>
    </location>
</feature>
<dbReference type="OrthoDB" id="9812221at2"/>
<feature type="domain" description="Major facilitator superfamily (MFS) profile" evidence="9">
    <location>
        <begin position="21"/>
        <end position="506"/>
    </location>
</feature>
<dbReference type="NCBIfam" id="TIGR00711">
    <property type="entry name" value="efflux_EmrB"/>
    <property type="match status" value="1"/>
</dbReference>
<dbReference type="PANTHER" id="PTHR42718:SF9">
    <property type="entry name" value="MAJOR FACILITATOR SUPERFAMILY MULTIDRUG TRANSPORTER MFSC"/>
    <property type="match status" value="1"/>
</dbReference>
<feature type="transmembrane region" description="Helical" evidence="8">
    <location>
        <begin position="112"/>
        <end position="134"/>
    </location>
</feature>
<dbReference type="CDD" id="cd17503">
    <property type="entry name" value="MFS_LmrB_MDR_like"/>
    <property type="match status" value="1"/>
</dbReference>
<dbReference type="KEGG" id="mard:IBG28_00450"/>
<proteinExistence type="inferred from homology"/>
<keyword evidence="6 8" id="KW-1133">Transmembrane helix</keyword>
<feature type="transmembrane region" description="Helical" evidence="8">
    <location>
        <begin position="245"/>
        <end position="265"/>
    </location>
</feature>
<sequence length="510" mass="55642">MATTQGLQTKETNVAMTRIMITISVMLATIMQALDTTIANVALPHMKGAMGTTQDQISWVLTSYIVAAAICMPLTGVLAAKIGRKRLFMWSIVGFTVSSILCGAAQSLDQIVLFRLLQGVFGASLVPLSQSVLLDTYPKEKHGSAMAMWGVGVMVGPILGPYLGGLLTEYYSWRWVFYINVPFGILAWFGLAGFLDESKLDKKRSFDLYGFVLLGVAIGSLQMMLDRGESQNWFASLEVTIEGLLTIVCGTMFLAHIFTHSHPFIDPKMFRDRNFSVGMVFIFIVGIILLSSMALLPPFMSSLMGYPVVDIGAILAPRGFGTMAAMIIVGRFANRIDARLFITLGLVLITYSMWEMTLFTTEVTAWDIIRTGLVQGTGLGFIFVPLSTISFATLDPKYRNEGTSMFSLLRNIGSSIGISVVTTYLAQRTQINHAAFADYINPFNLGLQIAQEQGAYNTTTAAGLAALNQVVTGQAATLAYLQDFRLMMWVTVAALPLVFLLKGKSKQATA</sequence>
<evidence type="ECO:0000256" key="8">
    <source>
        <dbReference type="SAM" id="Phobius"/>
    </source>
</evidence>
<protein>
    <submittedName>
        <fullName evidence="10">DHA2 family efflux MFS transporter permease subunit</fullName>
    </submittedName>
</protein>
<dbReference type="InterPro" id="IPR011701">
    <property type="entry name" value="MFS"/>
</dbReference>
<dbReference type="AlphaFoldDB" id="A0A7H1J6Q2"/>
<reference evidence="10 11" key="1">
    <citation type="submission" date="2020-09" db="EMBL/GenBank/DDBJ databases">
        <title>Complete genome sequence of an Arctic sea ice bacterium Marinomonas arctica BSI20414.</title>
        <authorList>
            <person name="Liao L."/>
            <person name="Chen B."/>
        </authorList>
    </citation>
    <scope>NUCLEOTIDE SEQUENCE [LARGE SCALE GENOMIC DNA]</scope>
    <source>
        <strain evidence="10 11">BSI20414</strain>
    </source>
</reference>
<evidence type="ECO:0000256" key="7">
    <source>
        <dbReference type="ARBA" id="ARBA00023136"/>
    </source>
</evidence>
<dbReference type="Proteomes" id="UP000516370">
    <property type="component" value="Chromosome"/>
</dbReference>
<keyword evidence="5 8" id="KW-0812">Transmembrane</keyword>
<feature type="transmembrane region" description="Helical" evidence="8">
    <location>
        <begin position="484"/>
        <end position="501"/>
    </location>
</feature>
<keyword evidence="4" id="KW-1003">Cell membrane</keyword>
<organism evidence="10 11">
    <name type="scientific">Marinomonas arctica</name>
    <dbReference type="NCBI Taxonomy" id="383750"/>
    <lineage>
        <taxon>Bacteria</taxon>
        <taxon>Pseudomonadati</taxon>
        <taxon>Pseudomonadota</taxon>
        <taxon>Gammaproteobacteria</taxon>
        <taxon>Oceanospirillales</taxon>
        <taxon>Oceanospirillaceae</taxon>
        <taxon>Marinomonas</taxon>
    </lineage>
</organism>
<dbReference type="Gene3D" id="1.20.1250.20">
    <property type="entry name" value="MFS general substrate transporter like domains"/>
    <property type="match status" value="1"/>
</dbReference>
<dbReference type="SUPFAM" id="SSF103473">
    <property type="entry name" value="MFS general substrate transporter"/>
    <property type="match status" value="1"/>
</dbReference>
<evidence type="ECO:0000256" key="2">
    <source>
        <dbReference type="ARBA" id="ARBA00008537"/>
    </source>
</evidence>
<dbReference type="GO" id="GO:0005886">
    <property type="term" value="C:plasma membrane"/>
    <property type="evidence" value="ECO:0007669"/>
    <property type="project" value="UniProtKB-SubCell"/>
</dbReference>
<feature type="transmembrane region" description="Helical" evidence="8">
    <location>
        <begin position="277"/>
        <end position="296"/>
    </location>
</feature>